<dbReference type="PANTHER" id="PTHR30469:SF20">
    <property type="entry name" value="EFFLUX RND TRANSPORTER PERIPLASMIC ADAPTOR SUBUNIT"/>
    <property type="match status" value="1"/>
</dbReference>
<reference evidence="5" key="1">
    <citation type="submission" date="2022-06" db="EMBL/GenBank/DDBJ databases">
        <title>Aeoliella straminimaris, a novel planctomycete from sediments.</title>
        <authorList>
            <person name="Vitorino I.R."/>
            <person name="Lage O.M."/>
        </authorList>
    </citation>
    <scope>NUCLEOTIDE SEQUENCE</scope>
    <source>
        <strain evidence="5">ICT_H6.2</strain>
    </source>
</reference>
<dbReference type="PROSITE" id="PS51257">
    <property type="entry name" value="PROKAR_LIPOPROTEIN"/>
    <property type="match status" value="1"/>
</dbReference>
<evidence type="ECO:0000259" key="3">
    <source>
        <dbReference type="Pfam" id="PF25881"/>
    </source>
</evidence>
<dbReference type="Gene3D" id="2.40.420.20">
    <property type="match status" value="1"/>
</dbReference>
<proteinExistence type="inferred from homology"/>
<dbReference type="GO" id="GO:0015562">
    <property type="term" value="F:efflux transmembrane transporter activity"/>
    <property type="evidence" value="ECO:0007669"/>
    <property type="project" value="TreeGrafter"/>
</dbReference>
<evidence type="ECO:0000259" key="4">
    <source>
        <dbReference type="Pfam" id="PF25954"/>
    </source>
</evidence>
<dbReference type="AlphaFoldDB" id="A0A9X2F988"/>
<evidence type="ECO:0000256" key="2">
    <source>
        <dbReference type="SAM" id="Coils"/>
    </source>
</evidence>
<evidence type="ECO:0000313" key="6">
    <source>
        <dbReference type="Proteomes" id="UP001155241"/>
    </source>
</evidence>
<accession>A0A9X2F988</accession>
<gene>
    <name evidence="5" type="ORF">NG895_08715</name>
</gene>
<dbReference type="InterPro" id="IPR059052">
    <property type="entry name" value="HH_YbhG-like"/>
</dbReference>
<dbReference type="Pfam" id="PF25881">
    <property type="entry name" value="HH_YBHG"/>
    <property type="match status" value="1"/>
</dbReference>
<protein>
    <submittedName>
        <fullName evidence="5">Efflux RND transporter periplasmic adaptor subunit</fullName>
    </submittedName>
</protein>
<dbReference type="NCBIfam" id="TIGR01730">
    <property type="entry name" value="RND_mfp"/>
    <property type="match status" value="1"/>
</dbReference>
<organism evidence="5 6">
    <name type="scientific">Aeoliella straminimaris</name>
    <dbReference type="NCBI Taxonomy" id="2954799"/>
    <lineage>
        <taxon>Bacteria</taxon>
        <taxon>Pseudomonadati</taxon>
        <taxon>Planctomycetota</taxon>
        <taxon>Planctomycetia</taxon>
        <taxon>Pirellulales</taxon>
        <taxon>Lacipirellulaceae</taxon>
        <taxon>Aeoliella</taxon>
    </lineage>
</organism>
<dbReference type="RefSeq" id="WP_252852094.1">
    <property type="nucleotide sequence ID" value="NZ_JAMXLR010000028.1"/>
</dbReference>
<comment type="caution">
    <text evidence="5">The sequence shown here is derived from an EMBL/GenBank/DDBJ whole genome shotgun (WGS) entry which is preliminary data.</text>
</comment>
<evidence type="ECO:0000313" key="5">
    <source>
        <dbReference type="EMBL" id="MCO6043988.1"/>
    </source>
</evidence>
<evidence type="ECO:0000256" key="1">
    <source>
        <dbReference type="ARBA" id="ARBA00009477"/>
    </source>
</evidence>
<dbReference type="InterPro" id="IPR006143">
    <property type="entry name" value="RND_pump_MFP"/>
</dbReference>
<dbReference type="Gene3D" id="2.40.30.170">
    <property type="match status" value="1"/>
</dbReference>
<dbReference type="GO" id="GO:1990281">
    <property type="term" value="C:efflux pump complex"/>
    <property type="evidence" value="ECO:0007669"/>
    <property type="project" value="TreeGrafter"/>
</dbReference>
<dbReference type="Gene3D" id="1.10.287.470">
    <property type="entry name" value="Helix hairpin bin"/>
    <property type="match status" value="2"/>
</dbReference>
<dbReference type="Gene3D" id="2.40.50.100">
    <property type="match status" value="2"/>
</dbReference>
<dbReference type="InterPro" id="IPR058792">
    <property type="entry name" value="Beta-barrel_RND_2"/>
</dbReference>
<keyword evidence="2" id="KW-0175">Coiled coil</keyword>
<comment type="similarity">
    <text evidence="1">Belongs to the membrane fusion protein (MFP) (TC 8.A.1) family.</text>
</comment>
<dbReference type="Proteomes" id="UP001155241">
    <property type="component" value="Unassembled WGS sequence"/>
</dbReference>
<name>A0A9X2F988_9BACT</name>
<dbReference type="EMBL" id="JAMXLR010000028">
    <property type="protein sequence ID" value="MCO6043988.1"/>
    <property type="molecule type" value="Genomic_DNA"/>
</dbReference>
<feature type="domain" description="YbhG-like alpha-helical hairpin" evidence="3">
    <location>
        <begin position="93"/>
        <end position="218"/>
    </location>
</feature>
<sequence length="427" mass="46251">MAVFRSVGLGLIGAAVLLTTIGCKKPPPPAEVIRPVRAVRLNDIEAFHSGYLPGRAKATQEVDLAFRISGPLTRFRVDIGSKVAEGDVVAEIDPTQFQYEVDRTNADLKAATAELTAMKAGARQEEVERLIAARNKAEAKKRTATNEFQRAEPLLASRTISKSDYDRYLEAKQLAEAEFTEAEKELAIAETTRKEDLDAKQGQVDALKAANELAQADLSYTKLKAPFAGTVVAKYVENYENVQAKEPIVRIVDTSRIEIIVNVPEGSISLVPHVTDITCEFDALPGKPLPATVKEVGTEATRSTRTYPVTLIMDQPEGMEILPGMTGRVTGKVQLDTGSGEVAIEVPETAVFEGDDQQSHVWVIETSDGKTGTAQLRDVSVGKLTSRGLQITSGLKSQEIVATAGVYQIEEGQKVRIQLTAYEVAAK</sequence>
<feature type="domain" description="CusB-like beta-barrel" evidence="4">
    <location>
        <begin position="260"/>
        <end position="330"/>
    </location>
</feature>
<keyword evidence="6" id="KW-1185">Reference proteome</keyword>
<dbReference type="Pfam" id="PF25954">
    <property type="entry name" value="Beta-barrel_RND_2"/>
    <property type="match status" value="1"/>
</dbReference>
<feature type="coiled-coil region" evidence="2">
    <location>
        <begin position="127"/>
        <end position="217"/>
    </location>
</feature>
<dbReference type="SUPFAM" id="SSF111369">
    <property type="entry name" value="HlyD-like secretion proteins"/>
    <property type="match status" value="2"/>
</dbReference>
<dbReference type="PANTHER" id="PTHR30469">
    <property type="entry name" value="MULTIDRUG RESISTANCE PROTEIN MDTA"/>
    <property type="match status" value="1"/>
</dbReference>